<reference evidence="2 3" key="1">
    <citation type="submission" date="2016-11" db="EMBL/GenBank/DDBJ databases">
        <authorList>
            <person name="Jaros S."/>
            <person name="Januszkiewicz K."/>
            <person name="Wedrychowicz H."/>
        </authorList>
    </citation>
    <scope>NUCLEOTIDE SEQUENCE [LARGE SCALE GENOMIC DNA]</scope>
    <source>
        <strain evidence="2 3">DSM 26910</strain>
    </source>
</reference>
<sequence>MANRRLINKRQKAFVVSKQGTEYKSAPTGAAHADKSEEAQPVNVDRLDSVDGSNTKLNYSLEPIAGADL</sequence>
<organism evidence="2 3">
    <name type="scientific">Mariniphaga anaerophila</name>
    <dbReference type="NCBI Taxonomy" id="1484053"/>
    <lineage>
        <taxon>Bacteria</taxon>
        <taxon>Pseudomonadati</taxon>
        <taxon>Bacteroidota</taxon>
        <taxon>Bacteroidia</taxon>
        <taxon>Marinilabiliales</taxon>
        <taxon>Prolixibacteraceae</taxon>
        <taxon>Mariniphaga</taxon>
    </lineage>
</organism>
<dbReference type="Proteomes" id="UP000184164">
    <property type="component" value="Unassembled WGS sequence"/>
</dbReference>
<evidence type="ECO:0000256" key="1">
    <source>
        <dbReference type="SAM" id="MobiDB-lite"/>
    </source>
</evidence>
<name>A0A1M4VM49_9BACT</name>
<evidence type="ECO:0000313" key="2">
    <source>
        <dbReference type="EMBL" id="SHE69907.1"/>
    </source>
</evidence>
<accession>A0A1M4VM49</accession>
<dbReference type="STRING" id="1484053.SAMN05444274_102138"/>
<gene>
    <name evidence="2" type="ORF">SAMN05444274_102138</name>
</gene>
<dbReference type="RefSeq" id="WP_072999158.1">
    <property type="nucleotide sequence ID" value="NZ_FQUM01000002.1"/>
</dbReference>
<feature type="region of interest" description="Disordered" evidence="1">
    <location>
        <begin position="18"/>
        <end position="49"/>
    </location>
</feature>
<dbReference type="EMBL" id="FQUM01000002">
    <property type="protein sequence ID" value="SHE69907.1"/>
    <property type="molecule type" value="Genomic_DNA"/>
</dbReference>
<keyword evidence="3" id="KW-1185">Reference proteome</keyword>
<evidence type="ECO:0000313" key="3">
    <source>
        <dbReference type="Proteomes" id="UP000184164"/>
    </source>
</evidence>
<protein>
    <submittedName>
        <fullName evidence="2">Uncharacterized protein</fullName>
    </submittedName>
</protein>
<proteinExistence type="predicted"/>
<dbReference type="AlphaFoldDB" id="A0A1M4VM49"/>